<keyword evidence="5" id="KW-1199">Hemostasis impairing toxin</keyword>
<comment type="subcellular location">
    <subcellularLocation>
        <location evidence="1">Secreted</location>
    </subcellularLocation>
</comment>
<dbReference type="InterPro" id="IPR005657">
    <property type="entry name" value="Triabi/Procalin"/>
</dbReference>
<keyword evidence="4" id="KW-0732">Signal</keyword>
<comment type="similarity">
    <text evidence="6">Belongs to the calycin superfamily. Triabin family.</text>
</comment>
<evidence type="ECO:0000256" key="5">
    <source>
        <dbReference type="ARBA" id="ARBA00023240"/>
    </source>
</evidence>
<keyword evidence="3" id="KW-0800">Toxin</keyword>
<dbReference type="AlphaFoldDB" id="A0A023FAN3"/>
<evidence type="ECO:0000256" key="4">
    <source>
        <dbReference type="ARBA" id="ARBA00022729"/>
    </source>
</evidence>
<dbReference type="InterPro" id="IPR012674">
    <property type="entry name" value="Calycin"/>
</dbReference>
<accession>A0A023FAN3</accession>
<evidence type="ECO:0000256" key="6">
    <source>
        <dbReference type="ARBA" id="ARBA00034121"/>
    </source>
</evidence>
<sequence>MKFSHNKFHLTNMKLIIAITCFGIWTCAFASYVPYMSEKCLEVKPMKTFRPAKFFKETWYVTQAKNGTVATVCHKYKAKKERSGNLVFDYGYYDNGNGDPFFQVHCRETKRKGTKQFSFKCELIKGQESSNFKQYSVDLTFIDTDYDNYAIFYRCVPIPKMGYADNFLVLQRKIKSKKSDAINKRIKQILFKKQSVCLSDFIDRKNSNCKKNSNF</sequence>
<dbReference type="GO" id="GO:0005576">
    <property type="term" value="C:extracellular region"/>
    <property type="evidence" value="ECO:0007669"/>
    <property type="project" value="UniProtKB-SubCell"/>
</dbReference>
<evidence type="ECO:0000256" key="3">
    <source>
        <dbReference type="ARBA" id="ARBA00022656"/>
    </source>
</evidence>
<dbReference type="EMBL" id="GBBI01000146">
    <property type="protein sequence ID" value="JAC18566.1"/>
    <property type="molecule type" value="mRNA"/>
</dbReference>
<dbReference type="GO" id="GO:0090729">
    <property type="term" value="F:toxin activity"/>
    <property type="evidence" value="ECO:0007669"/>
    <property type="project" value="UniProtKB-KW"/>
</dbReference>
<evidence type="ECO:0000313" key="7">
    <source>
        <dbReference type="EMBL" id="JAC18566.1"/>
    </source>
</evidence>
<name>A0A023FAN3_TRIIF</name>
<dbReference type="SUPFAM" id="SSF50814">
    <property type="entry name" value="Lipocalins"/>
    <property type="match status" value="1"/>
</dbReference>
<dbReference type="GO" id="GO:0030682">
    <property type="term" value="P:symbiont-mediated perturbation of host defenses"/>
    <property type="evidence" value="ECO:0007669"/>
    <property type="project" value="InterPro"/>
</dbReference>
<keyword evidence="2" id="KW-0964">Secreted</keyword>
<evidence type="ECO:0000256" key="2">
    <source>
        <dbReference type="ARBA" id="ARBA00022525"/>
    </source>
</evidence>
<dbReference type="Gene3D" id="2.40.128.20">
    <property type="match status" value="1"/>
</dbReference>
<organism evidence="7">
    <name type="scientific">Triatoma infestans</name>
    <name type="common">Assassin bug</name>
    <dbReference type="NCBI Taxonomy" id="30076"/>
    <lineage>
        <taxon>Eukaryota</taxon>
        <taxon>Metazoa</taxon>
        <taxon>Ecdysozoa</taxon>
        <taxon>Arthropoda</taxon>
        <taxon>Hexapoda</taxon>
        <taxon>Insecta</taxon>
        <taxon>Pterygota</taxon>
        <taxon>Neoptera</taxon>
        <taxon>Paraneoptera</taxon>
        <taxon>Hemiptera</taxon>
        <taxon>Heteroptera</taxon>
        <taxon>Panheteroptera</taxon>
        <taxon>Cimicomorpha</taxon>
        <taxon>Reduviidae</taxon>
        <taxon>Triatominae</taxon>
        <taxon>Triatoma</taxon>
    </lineage>
</organism>
<evidence type="ECO:0000256" key="1">
    <source>
        <dbReference type="ARBA" id="ARBA00004613"/>
    </source>
</evidence>
<dbReference type="CDD" id="cd19423">
    <property type="entry name" value="lipocalin_LTBP1-like"/>
    <property type="match status" value="1"/>
</dbReference>
<reference evidence="7" key="1">
    <citation type="journal article" date="2014" name="PLoS Negl. Trop. Dis.">
        <title>An updated insight into the Sialotranscriptome of Triatoma infestans: developmental stage and geographic variations.</title>
        <authorList>
            <person name="Schwarz A."/>
            <person name="Medrano-Mercado N."/>
            <person name="Schaub G.A."/>
            <person name="Struchiner C.J."/>
            <person name="Bargues M.D."/>
            <person name="Levy M.Z."/>
            <person name="Ribeiro J.M."/>
        </authorList>
    </citation>
    <scope>NUCLEOTIDE SEQUENCE</scope>
    <source>
        <strain evidence="7">Chile</strain>
        <tissue evidence="7">Salivary glands</tissue>
    </source>
</reference>
<dbReference type="Pfam" id="PF03973">
    <property type="entry name" value="Triabin"/>
    <property type="match status" value="1"/>
</dbReference>
<protein>
    <submittedName>
        <fullName evidence="7">Putative salivary lipocalin</fullName>
    </submittedName>
</protein>
<proteinExistence type="evidence at transcript level"/>